<accession>A0A0F7II17</accession>
<evidence type="ECO:0000256" key="1">
    <source>
        <dbReference type="ARBA" id="ARBA00022679"/>
    </source>
</evidence>
<evidence type="ECO:0000256" key="5">
    <source>
        <dbReference type="ARBA" id="ARBA00023027"/>
    </source>
</evidence>
<keyword evidence="8" id="KW-1185">Reference proteome</keyword>
<evidence type="ECO:0000256" key="6">
    <source>
        <dbReference type="HAMAP-Rule" id="MF_00304"/>
    </source>
</evidence>
<dbReference type="PATRIC" id="fig|113653.22.peg.1005"/>
<dbReference type="InParanoid" id="A0A0F7II17"/>
<organism evidence="7 8">
    <name type="scientific">Geoglobus ahangari</name>
    <dbReference type="NCBI Taxonomy" id="113653"/>
    <lineage>
        <taxon>Archaea</taxon>
        <taxon>Methanobacteriati</taxon>
        <taxon>Methanobacteriota</taxon>
        <taxon>Archaeoglobi</taxon>
        <taxon>Archaeoglobales</taxon>
        <taxon>Archaeoglobaceae</taxon>
        <taxon>Geoglobus</taxon>
    </lineage>
</organism>
<feature type="binding site" description="in other chain" evidence="6">
    <location>
        <position position="172"/>
    </location>
    <ligand>
        <name>Fe cation</name>
        <dbReference type="ChEBI" id="CHEBI:24875"/>
        <note>ligand shared between two adjacent protomers</note>
    </ligand>
</feature>
<comment type="pathway">
    <text evidence="6">Cofactor biosynthesis; thiamine diphosphate biosynthesis.</text>
</comment>
<sequence>MAFSEKNITRIIVKEAAKDWEKISETDVVVVGAGPAGLTAAHYLRDFGFDVVVFERRLSFGGGIGGGGMLFHKIVIEEDAKEIAEEFGMKLEEVESGLYAVDSAEFLAKLSYYAIESGAKVILGVTVDDVVFRPDPLRVSGVLVQWSAVQISGLHVDPLMIESKAVVDATGHDAEVISVAARKIPELDIFIHGEKSAYSEMSEKLVVEKTGKVAEGLYAAGMAVSAVHGLPRMGPIFGGMLLSGRKVAEQIMFDLKK</sequence>
<comment type="cofactor">
    <cofactor evidence="6">
        <name>Fe(2+)</name>
        <dbReference type="ChEBI" id="CHEBI:29033"/>
    </cofactor>
</comment>
<dbReference type="SUPFAM" id="SSF51905">
    <property type="entry name" value="FAD/NAD(P)-binding domain"/>
    <property type="match status" value="1"/>
</dbReference>
<evidence type="ECO:0000313" key="8">
    <source>
        <dbReference type="Proteomes" id="UP000034723"/>
    </source>
</evidence>
<feature type="binding site" description="in other chain" evidence="6">
    <location>
        <position position="127"/>
    </location>
    <ligand>
        <name>NAD(+)</name>
        <dbReference type="ChEBI" id="CHEBI:57540"/>
        <note>ligand shared between two adjacent protomers</note>
    </ligand>
</feature>
<keyword evidence="4 6" id="KW-0408">Iron</keyword>
<dbReference type="InterPro" id="IPR002922">
    <property type="entry name" value="Thi4_fam"/>
</dbReference>
<comment type="caution">
    <text evidence="6">Lacks conserved residue(s) required for the propagation of feature annotation.</text>
</comment>
<dbReference type="AlphaFoldDB" id="A0A0F7II17"/>
<evidence type="ECO:0000256" key="2">
    <source>
        <dbReference type="ARBA" id="ARBA00022723"/>
    </source>
</evidence>
<keyword evidence="5 6" id="KW-0520">NAD</keyword>
<keyword evidence="2 6" id="KW-0479">Metal-binding</keyword>
<name>A0A0F7II17_9EURY</name>
<dbReference type="OrthoDB" id="4240at2157"/>
<proteinExistence type="inferred from homology"/>
<dbReference type="EC" id="2.4.2.59" evidence="6"/>
<feature type="binding site" evidence="6">
    <location>
        <position position="232"/>
    </location>
    <ligand>
        <name>glycine</name>
        <dbReference type="ChEBI" id="CHEBI:57305"/>
    </ligand>
</feature>
<feature type="binding site" evidence="6">
    <location>
        <begin position="155"/>
        <end position="157"/>
    </location>
    <ligand>
        <name>NAD(+)</name>
        <dbReference type="ChEBI" id="CHEBI:57540"/>
        <note>ligand shared between two adjacent protomers</note>
    </ligand>
</feature>
<comment type="catalytic activity">
    <reaction evidence="6">
        <text>hydrogen sulfide + glycine + NAD(+) = ADP-5-ethyl-4-methylthiazole-2-carboxylate + nicotinamide + 3 H2O + H(+)</text>
        <dbReference type="Rhea" id="RHEA:55704"/>
        <dbReference type="ChEBI" id="CHEBI:15377"/>
        <dbReference type="ChEBI" id="CHEBI:15378"/>
        <dbReference type="ChEBI" id="CHEBI:17154"/>
        <dbReference type="ChEBI" id="CHEBI:29919"/>
        <dbReference type="ChEBI" id="CHEBI:57305"/>
        <dbReference type="ChEBI" id="CHEBI:57540"/>
        <dbReference type="ChEBI" id="CHEBI:139151"/>
        <dbReference type="EC" id="2.4.2.59"/>
    </reaction>
</comment>
<dbReference type="PANTHER" id="PTHR43422:SF3">
    <property type="entry name" value="THIAMINE THIAZOLE SYNTHASE"/>
    <property type="match status" value="1"/>
</dbReference>
<dbReference type="GO" id="GO:0009228">
    <property type="term" value="P:thiamine biosynthetic process"/>
    <property type="evidence" value="ECO:0007669"/>
    <property type="project" value="UniProtKB-KW"/>
</dbReference>
<protein>
    <recommendedName>
        <fullName evidence="6">Thiamine thiazole synthase</fullName>
        <ecNumber evidence="6">2.4.2.59</ecNumber>
    </recommendedName>
</protein>
<feature type="binding site" description="in other chain" evidence="6">
    <location>
        <position position="222"/>
    </location>
    <ligand>
        <name>NAD(+)</name>
        <dbReference type="ChEBI" id="CHEBI:57540"/>
        <note>ligand shared between two adjacent protomers</note>
    </ligand>
</feature>
<dbReference type="PANTHER" id="PTHR43422">
    <property type="entry name" value="THIAMINE THIAZOLE SYNTHASE"/>
    <property type="match status" value="1"/>
</dbReference>
<evidence type="ECO:0000256" key="3">
    <source>
        <dbReference type="ARBA" id="ARBA00022977"/>
    </source>
</evidence>
<dbReference type="STRING" id="113653.GAH_01007"/>
<dbReference type="HOGENOM" id="CLU_053727_2_0_2"/>
<feature type="binding site" description="in other chain" evidence="6">
    <location>
        <position position="36"/>
    </location>
    <ligand>
        <name>NAD(+)</name>
        <dbReference type="ChEBI" id="CHEBI:57540"/>
        <note>ligand shared between two adjacent protomers</note>
    </ligand>
</feature>
<dbReference type="InterPro" id="IPR022828">
    <property type="entry name" value="Thi4_prok"/>
</dbReference>
<comment type="similarity">
    <text evidence="6">Belongs to the THI4 family.</text>
</comment>
<dbReference type="EMBL" id="CP011267">
    <property type="protein sequence ID" value="AKG91669.1"/>
    <property type="molecule type" value="Genomic_DNA"/>
</dbReference>
<gene>
    <name evidence="6" type="primary">thi4</name>
    <name evidence="7" type="ORF">GAH_01007</name>
</gene>
<dbReference type="GO" id="GO:0009229">
    <property type="term" value="P:thiamine diphosphate biosynthetic process"/>
    <property type="evidence" value="ECO:0007669"/>
    <property type="project" value="UniProtKB-UniRule"/>
</dbReference>
<feature type="binding site" description="in other chain" evidence="6">
    <location>
        <begin position="55"/>
        <end position="56"/>
    </location>
    <ligand>
        <name>NAD(+)</name>
        <dbReference type="ChEBI" id="CHEBI:57540"/>
        <note>ligand shared between two adjacent protomers</note>
    </ligand>
</feature>
<dbReference type="GO" id="GO:0016853">
    <property type="term" value="F:isomerase activity"/>
    <property type="evidence" value="ECO:0007669"/>
    <property type="project" value="UniProtKB-KW"/>
</dbReference>
<keyword evidence="3 6" id="KW-0784">Thiamine biosynthesis</keyword>
<dbReference type="Pfam" id="PF01946">
    <property type="entry name" value="Thi4"/>
    <property type="match status" value="1"/>
</dbReference>
<reference evidence="7 8" key="1">
    <citation type="submission" date="2015-04" db="EMBL/GenBank/DDBJ databases">
        <title>The complete genome sequence of the hyperthermophilic, obligate iron-reducing archaeon Geoglobus ahangari strain 234T.</title>
        <authorList>
            <person name="Manzella M.P."/>
            <person name="Holmes D.E."/>
            <person name="Rocheleau J.M."/>
            <person name="Chung A."/>
            <person name="Reguera G."/>
            <person name="Kashefi K."/>
        </authorList>
    </citation>
    <scope>NUCLEOTIDE SEQUENCE [LARGE SCALE GENOMIC DNA]</scope>
    <source>
        <strain evidence="7 8">234</strain>
    </source>
</reference>
<dbReference type="GO" id="GO:0052837">
    <property type="term" value="P:thiazole biosynthetic process"/>
    <property type="evidence" value="ECO:0007669"/>
    <property type="project" value="UniProtKB-UniRule"/>
</dbReference>
<comment type="function">
    <text evidence="6">Involved in the biosynthesis of the thiazole moiety of thiamine. Catalyzes the conversion of NAD and glycine to adenosine diphosphate 5-(2-hydroxyethyl)-4-methylthiazole-2-carboxylate (ADT), an adenylated thiazole intermediate, using free sulfide as a source of sulfur.</text>
</comment>
<feature type="binding site" evidence="6">
    <location>
        <position position="157"/>
    </location>
    <ligand>
        <name>Fe cation</name>
        <dbReference type="ChEBI" id="CHEBI:24875"/>
        <note>ligand shared between two adjacent protomers</note>
    </ligand>
</feature>
<dbReference type="GO" id="GO:0005506">
    <property type="term" value="F:iron ion binding"/>
    <property type="evidence" value="ECO:0007669"/>
    <property type="project" value="UniProtKB-UniRule"/>
</dbReference>
<dbReference type="FunCoup" id="A0A0F7II17">
    <property type="interactions" value="89"/>
</dbReference>
<dbReference type="RefSeq" id="WP_048095046.1">
    <property type="nucleotide sequence ID" value="NZ_CP011267.1"/>
</dbReference>
<feature type="binding site" description="in other chain" evidence="6">
    <location>
        <position position="63"/>
    </location>
    <ligand>
        <name>NAD(+)</name>
        <dbReference type="ChEBI" id="CHEBI:57540"/>
        <note>ligand shared between two adjacent protomers</note>
    </ligand>
</feature>
<dbReference type="GeneID" id="24803581"/>
<dbReference type="PRINTS" id="PR00419">
    <property type="entry name" value="ADXRDTASE"/>
</dbReference>
<keyword evidence="7" id="KW-0413">Isomerase</keyword>
<dbReference type="Proteomes" id="UP000034723">
    <property type="component" value="Chromosome"/>
</dbReference>
<evidence type="ECO:0000313" key="7">
    <source>
        <dbReference type="EMBL" id="AKG91669.1"/>
    </source>
</evidence>
<dbReference type="KEGG" id="gah:GAH_01007"/>
<dbReference type="InterPro" id="IPR036188">
    <property type="entry name" value="FAD/NAD-bd_sf"/>
</dbReference>
<dbReference type="GO" id="GO:0016763">
    <property type="term" value="F:pentosyltransferase activity"/>
    <property type="evidence" value="ECO:0007669"/>
    <property type="project" value="UniProtKB-UniRule"/>
</dbReference>
<evidence type="ECO:0000256" key="4">
    <source>
        <dbReference type="ARBA" id="ARBA00023004"/>
    </source>
</evidence>
<dbReference type="NCBIfam" id="TIGR00292">
    <property type="entry name" value="sulfide-dependent adenosine diphosphate thiazole synthase"/>
    <property type="match status" value="1"/>
</dbReference>
<dbReference type="Gene3D" id="3.50.50.60">
    <property type="entry name" value="FAD/NAD(P)-binding domain"/>
    <property type="match status" value="1"/>
</dbReference>
<dbReference type="UniPathway" id="UPA00060"/>
<keyword evidence="1 6" id="KW-0808">Transferase</keyword>
<dbReference type="HAMAP" id="MF_00304">
    <property type="entry name" value="Thi4"/>
    <property type="match status" value="1"/>
</dbReference>
<comment type="subunit">
    <text evidence="6">Homooctamer; tetramer of dimers.</text>
</comment>